<sequence length="197" mass="22659">MVRQCLIILGLRFDPIQSIRFIARNQVRDVILTYKDYVAGDIGNRMNPLRINKKNLRKVVWVDSHFHVPGLVECEVVIQTRLLDVITAEKRIVEQFNTIFGAWPMKDQPVPLDTCCVSRKEIRAQIQFVDRPLIDVSFSLGPSIDFNSGGVVSLSCQRALHLGRNQMRYSLFGVGPMHPLPQQTFVTEQRQERIADW</sequence>
<protein>
    <submittedName>
        <fullName evidence="1">Uncharacterized protein</fullName>
    </submittedName>
</protein>
<gene>
    <name evidence="1" type="ORF">SDC9_160265</name>
</gene>
<evidence type="ECO:0000313" key="1">
    <source>
        <dbReference type="EMBL" id="MPN12945.1"/>
    </source>
</evidence>
<dbReference type="AlphaFoldDB" id="A0A645FEX5"/>
<proteinExistence type="predicted"/>
<organism evidence="1">
    <name type="scientific">bioreactor metagenome</name>
    <dbReference type="NCBI Taxonomy" id="1076179"/>
    <lineage>
        <taxon>unclassified sequences</taxon>
        <taxon>metagenomes</taxon>
        <taxon>ecological metagenomes</taxon>
    </lineage>
</organism>
<name>A0A645FEX5_9ZZZZ</name>
<dbReference type="EMBL" id="VSSQ01059373">
    <property type="protein sequence ID" value="MPN12945.1"/>
    <property type="molecule type" value="Genomic_DNA"/>
</dbReference>
<reference evidence="1" key="1">
    <citation type="submission" date="2019-08" db="EMBL/GenBank/DDBJ databases">
        <authorList>
            <person name="Kucharzyk K."/>
            <person name="Murdoch R.W."/>
            <person name="Higgins S."/>
            <person name="Loffler F."/>
        </authorList>
    </citation>
    <scope>NUCLEOTIDE SEQUENCE</scope>
</reference>
<accession>A0A645FEX5</accession>
<comment type="caution">
    <text evidence="1">The sequence shown here is derived from an EMBL/GenBank/DDBJ whole genome shotgun (WGS) entry which is preliminary data.</text>
</comment>